<feature type="coiled-coil region" evidence="8">
    <location>
        <begin position="527"/>
        <end position="568"/>
    </location>
</feature>
<evidence type="ECO:0000256" key="8">
    <source>
        <dbReference type="SAM" id="Coils"/>
    </source>
</evidence>
<dbReference type="GO" id="GO:0004519">
    <property type="term" value="F:endonuclease activity"/>
    <property type="evidence" value="ECO:0007669"/>
    <property type="project" value="UniProtKB-UniRule"/>
</dbReference>
<keyword evidence="7" id="KW-0540">Nuclease</keyword>
<dbReference type="FunFam" id="3.40.50.300:FF:000830">
    <property type="entry name" value="Endonuclease MutS2"/>
    <property type="match status" value="1"/>
</dbReference>
<keyword evidence="11" id="KW-1185">Reference proteome</keyword>
<keyword evidence="5 7" id="KW-0694">RNA-binding</keyword>
<comment type="similarity">
    <text evidence="7">Belongs to the DNA mismatch repair MutS family. MutS2 subfamily.</text>
</comment>
<keyword evidence="8" id="KW-0175">Coiled coil</keyword>
<dbReference type="GO" id="GO:0016887">
    <property type="term" value="F:ATP hydrolysis activity"/>
    <property type="evidence" value="ECO:0007669"/>
    <property type="project" value="InterPro"/>
</dbReference>
<dbReference type="GO" id="GO:0005524">
    <property type="term" value="F:ATP binding"/>
    <property type="evidence" value="ECO:0007669"/>
    <property type="project" value="UniProtKB-UniRule"/>
</dbReference>
<dbReference type="SUPFAM" id="SSF52540">
    <property type="entry name" value="P-loop containing nucleoside triphosphate hydrolases"/>
    <property type="match status" value="1"/>
</dbReference>
<dbReference type="InterPro" id="IPR005747">
    <property type="entry name" value="MutS2"/>
</dbReference>
<evidence type="ECO:0000256" key="5">
    <source>
        <dbReference type="ARBA" id="ARBA00022884"/>
    </source>
</evidence>
<keyword evidence="1 7" id="KW-0699">rRNA-binding</keyword>
<protein>
    <recommendedName>
        <fullName evidence="7">Endonuclease MutS2</fullName>
        <ecNumber evidence="7">3.1.-.-</ecNumber>
    </recommendedName>
    <alternativeName>
        <fullName evidence="7">Ribosome-associated protein quality control-upstream factor</fullName>
        <shortName evidence="7">RQC-upstream factor</shortName>
        <shortName evidence="7">RqcU</shortName>
        <ecNumber evidence="7">3.6.4.-</ecNumber>
    </alternativeName>
</protein>
<keyword evidence="2 7" id="KW-0547">Nucleotide-binding</keyword>
<proteinExistence type="inferred from homology"/>
<dbReference type="Gene3D" id="3.30.1370.110">
    <property type="match status" value="1"/>
</dbReference>
<dbReference type="PIRSF" id="PIRSF005814">
    <property type="entry name" value="MutS_YshD"/>
    <property type="match status" value="1"/>
</dbReference>
<dbReference type="EMBL" id="OBEI01000001">
    <property type="protein sequence ID" value="SNZ03942.1"/>
    <property type="molecule type" value="Genomic_DNA"/>
</dbReference>
<dbReference type="AlphaFoldDB" id="A0A285N3B7"/>
<dbReference type="Gene3D" id="3.40.50.300">
    <property type="entry name" value="P-loop containing nucleotide triphosphate hydrolases"/>
    <property type="match status" value="1"/>
</dbReference>
<evidence type="ECO:0000313" key="10">
    <source>
        <dbReference type="EMBL" id="SNZ03942.1"/>
    </source>
</evidence>
<name>A0A285N3B7_9AQUI</name>
<dbReference type="HAMAP" id="MF_00092">
    <property type="entry name" value="MutS2"/>
    <property type="match status" value="1"/>
</dbReference>
<feature type="binding site" evidence="7">
    <location>
        <begin position="336"/>
        <end position="343"/>
    </location>
    <ligand>
        <name>ATP</name>
        <dbReference type="ChEBI" id="CHEBI:30616"/>
    </ligand>
</feature>
<evidence type="ECO:0000256" key="6">
    <source>
        <dbReference type="ARBA" id="ARBA00023125"/>
    </source>
</evidence>
<evidence type="ECO:0000256" key="7">
    <source>
        <dbReference type="HAMAP-Rule" id="MF_00092"/>
    </source>
</evidence>
<dbReference type="InterPro" id="IPR045076">
    <property type="entry name" value="MutS"/>
</dbReference>
<dbReference type="GO" id="GO:0140664">
    <property type="term" value="F:ATP-dependent DNA damage sensor activity"/>
    <property type="evidence" value="ECO:0007669"/>
    <property type="project" value="InterPro"/>
</dbReference>
<evidence type="ECO:0000313" key="11">
    <source>
        <dbReference type="Proteomes" id="UP000219036"/>
    </source>
</evidence>
<comment type="function">
    <text evidence="7">Endonuclease that is involved in the suppression of homologous recombination and thus may have a key role in the control of bacterial genetic diversity.</text>
</comment>
<dbReference type="SMART" id="SM00533">
    <property type="entry name" value="MUTSd"/>
    <property type="match status" value="1"/>
</dbReference>
<dbReference type="InterPro" id="IPR000432">
    <property type="entry name" value="DNA_mismatch_repair_MutS_C"/>
</dbReference>
<dbReference type="Pfam" id="PF00488">
    <property type="entry name" value="MutS_V"/>
    <property type="match status" value="1"/>
</dbReference>
<evidence type="ECO:0000259" key="9">
    <source>
        <dbReference type="PROSITE" id="PS50828"/>
    </source>
</evidence>
<evidence type="ECO:0000256" key="1">
    <source>
        <dbReference type="ARBA" id="ARBA00022730"/>
    </source>
</evidence>
<keyword evidence="4 7" id="KW-0067">ATP-binding</keyword>
<keyword evidence="7" id="KW-0255">Endonuclease</keyword>
<dbReference type="GO" id="GO:0030983">
    <property type="term" value="F:mismatched DNA binding"/>
    <property type="evidence" value="ECO:0007669"/>
    <property type="project" value="InterPro"/>
</dbReference>
<dbReference type="GO" id="GO:0019843">
    <property type="term" value="F:rRNA binding"/>
    <property type="evidence" value="ECO:0007669"/>
    <property type="project" value="UniProtKB-UniRule"/>
</dbReference>
<dbReference type="InterPro" id="IPR002625">
    <property type="entry name" value="Smr_dom"/>
</dbReference>
<dbReference type="InterPro" id="IPR027417">
    <property type="entry name" value="P-loop_NTPase"/>
</dbReference>
<dbReference type="PROSITE" id="PS50828">
    <property type="entry name" value="SMR"/>
    <property type="match status" value="1"/>
</dbReference>
<evidence type="ECO:0000256" key="4">
    <source>
        <dbReference type="ARBA" id="ARBA00022840"/>
    </source>
</evidence>
<dbReference type="Pfam" id="PF20297">
    <property type="entry name" value="MSSS"/>
    <property type="match status" value="1"/>
</dbReference>
<reference evidence="11" key="1">
    <citation type="submission" date="2017-09" db="EMBL/GenBank/DDBJ databases">
        <authorList>
            <person name="Varghese N."/>
            <person name="Submissions S."/>
        </authorList>
    </citation>
    <scope>NUCLEOTIDE SEQUENCE [LARGE SCALE GENOMIC DNA]</scope>
    <source>
        <strain evidence="11">DSM 15103</strain>
    </source>
</reference>
<evidence type="ECO:0000256" key="3">
    <source>
        <dbReference type="ARBA" id="ARBA00022801"/>
    </source>
</evidence>
<dbReference type="InterPro" id="IPR036187">
    <property type="entry name" value="DNA_mismatch_repair_MutS_sf"/>
</dbReference>
<comment type="subunit">
    <text evidence="7">Homodimer. Binds to stalled ribosomes, contacting rRNA.</text>
</comment>
<comment type="function">
    <text evidence="7">Acts as a ribosome collision sensor, splitting the ribosome into its 2 subunits. Detects stalled/collided 70S ribosomes which it binds and splits by an ATP-hydrolysis driven conformational change. Acts upstream of the ribosome quality control system (RQC), a ribosome-associated complex that mediates the extraction of incompletely synthesized nascent chains from stalled ribosomes and their subsequent degradation. Probably generates substrates for RQC.</text>
</comment>
<dbReference type="InterPro" id="IPR046893">
    <property type="entry name" value="MSSS"/>
</dbReference>
<organism evidence="10 11">
    <name type="scientific">Persephonella hydrogeniphila</name>
    <dbReference type="NCBI Taxonomy" id="198703"/>
    <lineage>
        <taxon>Bacteria</taxon>
        <taxon>Pseudomonadati</taxon>
        <taxon>Aquificota</taxon>
        <taxon>Aquificia</taxon>
        <taxon>Aquificales</taxon>
        <taxon>Hydrogenothermaceae</taxon>
        <taxon>Persephonella</taxon>
    </lineage>
</organism>
<dbReference type="NCBIfam" id="TIGR01069">
    <property type="entry name" value="mutS2"/>
    <property type="match status" value="1"/>
</dbReference>
<dbReference type="GO" id="GO:0043023">
    <property type="term" value="F:ribosomal large subunit binding"/>
    <property type="evidence" value="ECO:0007669"/>
    <property type="project" value="UniProtKB-UniRule"/>
</dbReference>
<dbReference type="EC" id="3.6.4.-" evidence="7"/>
<dbReference type="Proteomes" id="UP000219036">
    <property type="component" value="Unassembled WGS sequence"/>
</dbReference>
<gene>
    <name evidence="7" type="primary">mutS2</name>
    <name evidence="7" type="synonym">rqcU</name>
    <name evidence="10" type="ORF">SAMN06265182_0512</name>
</gene>
<dbReference type="InterPro" id="IPR036063">
    <property type="entry name" value="Smr_dom_sf"/>
</dbReference>
<dbReference type="SMART" id="SM00463">
    <property type="entry name" value="SMR"/>
    <property type="match status" value="1"/>
</dbReference>
<feature type="domain" description="Smr" evidence="9">
    <location>
        <begin position="696"/>
        <end position="771"/>
    </location>
</feature>
<accession>A0A285N3B7</accession>
<dbReference type="SUPFAM" id="SSF160443">
    <property type="entry name" value="SMR domain-like"/>
    <property type="match status" value="1"/>
</dbReference>
<dbReference type="GO" id="GO:0006298">
    <property type="term" value="P:mismatch repair"/>
    <property type="evidence" value="ECO:0007669"/>
    <property type="project" value="InterPro"/>
</dbReference>
<dbReference type="PANTHER" id="PTHR48466:SF2">
    <property type="entry name" value="OS10G0509000 PROTEIN"/>
    <property type="match status" value="1"/>
</dbReference>
<dbReference type="SUPFAM" id="SSF48334">
    <property type="entry name" value="DNA repair protein MutS, domain III"/>
    <property type="match status" value="1"/>
</dbReference>
<dbReference type="GO" id="GO:0072344">
    <property type="term" value="P:rescue of stalled ribosome"/>
    <property type="evidence" value="ECO:0007669"/>
    <property type="project" value="UniProtKB-UniRule"/>
</dbReference>
<keyword evidence="3 7" id="KW-0378">Hydrolase</keyword>
<dbReference type="Pfam" id="PF01713">
    <property type="entry name" value="Smr"/>
    <property type="match status" value="1"/>
</dbReference>
<evidence type="ECO:0000256" key="2">
    <source>
        <dbReference type="ARBA" id="ARBA00022741"/>
    </source>
</evidence>
<keyword evidence="6 7" id="KW-0238">DNA-binding</keyword>
<dbReference type="PANTHER" id="PTHR48466">
    <property type="entry name" value="OS10G0509000 PROTEIN-RELATED"/>
    <property type="match status" value="1"/>
</dbReference>
<sequence length="771" mass="89113">MLKTRQMRKKDLEILEVNRFLKELSEFTINEKTKEKVLSVKPEIEKSRVEKKVLLTKEFLSVLEKEGYIPLSEYPDISESLNLLSIQDSVLSSQEILDIAQILNISRTLKNFLSDKVKYTQHLYRIYRELYSSRETERIIKDSIDESGMVKDTASRDLAGIRKSIKDVEKQILSILENIINNQKYSDIIQERLITVRRDRYVIPVKQNFSKKIQGIIQDRSSSGQTVYLEPVSVIELNNRLSDLKLREHIEVRKVLKFLTDILRDKINSIRKTFEGIIQLDYLYTVGKYSKKFSAVFPEFSDRFELLEARHPLFLILEKDFHPIDIKVNRGVVITGPNTGGKTVALKTAGLMSILVQSGIPVPVAEGSKIPLVDGVFADIGDMQSIEQNLSTFSAHIVNIKEILEEITENSLILLDELIPGTDPDEGSAIGIGILEKLKKTGCFIMATTHFKQIKIYALSDDYFDVASVGFDREKLSPTYTIHYNSVGESMAFYIAERLGFDFEILETARKYVDETYLKFEKAIKELEFYKTNYESELSKVKELKKQLKEEKERYAELSKELEEQKKSKWEIVQKEAEEYLKNIRKEGYRILQEIKTSKSGKRLEEFIKEEKGKRFILEKEGETPQIDIGDKVKLKGKNTTGEVISIRENKAHVNFNGIKIWTKLSDLEKAGKEKDKKEVRFSFRRKKEDYFRPEIKLIGKTKEEAIKELEQFIDRAILEGFTTVRVIHGYGTGVLRKAVREFLDRSPYSVKYEDAPYNEGGMGVTIVHIK</sequence>
<dbReference type="SMART" id="SM00534">
    <property type="entry name" value="MUTSac"/>
    <property type="match status" value="1"/>
</dbReference>
<dbReference type="RefSeq" id="WP_245844711.1">
    <property type="nucleotide sequence ID" value="NZ_OBEI01000001.1"/>
</dbReference>
<dbReference type="InterPro" id="IPR007696">
    <property type="entry name" value="DNA_mismatch_repair_MutS_core"/>
</dbReference>
<dbReference type="GO" id="GO:0045910">
    <property type="term" value="P:negative regulation of DNA recombination"/>
    <property type="evidence" value="ECO:0007669"/>
    <property type="project" value="InterPro"/>
</dbReference>
<dbReference type="EC" id="3.1.-.-" evidence="7"/>